<dbReference type="Gene3D" id="1.20.120.160">
    <property type="entry name" value="HPT domain"/>
    <property type="match status" value="1"/>
</dbReference>
<sequence>MNLKYINKDLALKYLDYDIKLYKNILEGFKEQYTNLNFLKLEDNSFYKEVHQLKSLSKNIGANQLYKLAEDMNKNKHRELETELQEILANVLSEIERVSIQEITTTNILNTNEESKEELFAQILNGAIKNRPKKVEEPIEKLKTLKNLTEEEKILIEKLDKEIKVYNFKNIVNILS</sequence>
<gene>
    <name evidence="1" type="ORF">ABIV_2427</name>
    <name evidence="2" type="ORF">CRV05_06360</name>
</gene>
<dbReference type="EMBL" id="PDKM01000003">
    <property type="protein sequence ID" value="RXK09999.1"/>
    <property type="molecule type" value="Genomic_DNA"/>
</dbReference>
<evidence type="ECO:0000313" key="2">
    <source>
        <dbReference type="EMBL" id="RXK09999.1"/>
    </source>
</evidence>
<name>A0AAX2A7U4_9BACT</name>
<proteinExistence type="predicted"/>
<evidence type="ECO:0000313" key="4">
    <source>
        <dbReference type="Proteomes" id="UP000289193"/>
    </source>
</evidence>
<accession>A0AAX2A7U4</accession>
<organism evidence="2 4">
    <name type="scientific">Halarcobacter bivalviorum</name>
    <dbReference type="NCBI Taxonomy" id="663364"/>
    <lineage>
        <taxon>Bacteria</taxon>
        <taxon>Pseudomonadati</taxon>
        <taxon>Campylobacterota</taxon>
        <taxon>Epsilonproteobacteria</taxon>
        <taxon>Campylobacterales</taxon>
        <taxon>Arcobacteraceae</taxon>
        <taxon>Halarcobacter</taxon>
    </lineage>
</organism>
<reference evidence="2 4" key="1">
    <citation type="submission" date="2017-10" db="EMBL/GenBank/DDBJ databases">
        <title>Genomics of the genus Arcobacter.</title>
        <authorList>
            <person name="Perez-Cataluna A."/>
            <person name="Figueras M.J."/>
        </authorList>
    </citation>
    <scope>NUCLEOTIDE SEQUENCE [LARGE SCALE GENOMIC DNA]</scope>
    <source>
        <strain evidence="2 4">CECT 7835</strain>
    </source>
</reference>
<dbReference type="SUPFAM" id="SSF47226">
    <property type="entry name" value="Histidine-containing phosphotransfer domain, HPT domain"/>
    <property type="match status" value="1"/>
</dbReference>
<evidence type="ECO:0000313" key="3">
    <source>
        <dbReference type="Proteomes" id="UP000253850"/>
    </source>
</evidence>
<reference evidence="1 3" key="2">
    <citation type="submission" date="2018-07" db="EMBL/GenBank/DDBJ databases">
        <title>Complete genome of the Arcobacter bivalviorum type strain LMG 26154.</title>
        <authorList>
            <person name="Miller W.G."/>
            <person name="Yee E."/>
            <person name="Bono J.L."/>
        </authorList>
    </citation>
    <scope>NUCLEOTIDE SEQUENCE [LARGE SCALE GENOMIC DNA]</scope>
    <source>
        <strain evidence="1 3">LMG 26154</strain>
    </source>
</reference>
<dbReference type="InterPro" id="IPR036641">
    <property type="entry name" value="HPT_dom_sf"/>
</dbReference>
<dbReference type="RefSeq" id="WP_114840184.1">
    <property type="nucleotide sequence ID" value="NZ_CP031217.1"/>
</dbReference>
<keyword evidence="4" id="KW-1185">Reference proteome</keyword>
<dbReference type="EMBL" id="CP031217">
    <property type="protein sequence ID" value="AXH13401.1"/>
    <property type="molecule type" value="Genomic_DNA"/>
</dbReference>
<protein>
    <recommendedName>
        <fullName evidence="5">HPt domain-containing protein</fullName>
    </recommendedName>
</protein>
<dbReference type="AlphaFoldDB" id="A0AAX2A7U4"/>
<evidence type="ECO:0008006" key="5">
    <source>
        <dbReference type="Google" id="ProtNLM"/>
    </source>
</evidence>
<dbReference type="Proteomes" id="UP000289193">
    <property type="component" value="Unassembled WGS sequence"/>
</dbReference>
<evidence type="ECO:0000313" key="1">
    <source>
        <dbReference type="EMBL" id="AXH13401.1"/>
    </source>
</evidence>
<dbReference type="Proteomes" id="UP000253850">
    <property type="component" value="Chromosome"/>
</dbReference>
<dbReference type="GO" id="GO:0000160">
    <property type="term" value="P:phosphorelay signal transduction system"/>
    <property type="evidence" value="ECO:0007669"/>
    <property type="project" value="InterPro"/>
</dbReference>
<dbReference type="KEGG" id="hbv:ABIV_2427"/>